<evidence type="ECO:0000256" key="10">
    <source>
        <dbReference type="ARBA" id="ARBA00060827"/>
    </source>
</evidence>
<dbReference type="InterPro" id="IPR011009">
    <property type="entry name" value="Kinase-like_dom_sf"/>
</dbReference>
<feature type="region of interest" description="Disordered" evidence="13">
    <location>
        <begin position="308"/>
        <end position="393"/>
    </location>
</feature>
<comment type="similarity">
    <text evidence="10">Belongs to the protein kinase superfamily. CAMK Ser/Thr protein kinase family. DAP kinase subfamily.</text>
</comment>
<dbReference type="GO" id="GO:0005524">
    <property type="term" value="F:ATP binding"/>
    <property type="evidence" value="ECO:0007669"/>
    <property type="project" value="UniProtKB-UniRule"/>
</dbReference>
<comment type="catalytic activity">
    <reaction evidence="9">
        <text>L-seryl-[protein] + ATP = O-phospho-L-seryl-[protein] + ADP + H(+)</text>
        <dbReference type="Rhea" id="RHEA:17989"/>
        <dbReference type="Rhea" id="RHEA-COMP:9863"/>
        <dbReference type="Rhea" id="RHEA-COMP:11604"/>
        <dbReference type="ChEBI" id="CHEBI:15378"/>
        <dbReference type="ChEBI" id="CHEBI:29999"/>
        <dbReference type="ChEBI" id="CHEBI:30616"/>
        <dbReference type="ChEBI" id="CHEBI:83421"/>
        <dbReference type="ChEBI" id="CHEBI:456216"/>
        <dbReference type="EC" id="2.7.11.1"/>
    </reaction>
</comment>
<dbReference type="InterPro" id="IPR008271">
    <property type="entry name" value="Ser/Thr_kinase_AS"/>
</dbReference>
<dbReference type="PROSITE" id="PS50011">
    <property type="entry name" value="PROTEIN_KINASE_DOM"/>
    <property type="match status" value="1"/>
</dbReference>
<dbReference type="EC" id="2.7.11.1" evidence="1"/>
<dbReference type="PANTHER" id="PTHR24342:SF12">
    <property type="entry name" value="DEATH-ASSOCIATED PROTEIN KINASE RELATED"/>
    <property type="match status" value="1"/>
</dbReference>
<organism evidence="15 16">
    <name type="scientific">Lingula anatina</name>
    <name type="common">Brachiopod</name>
    <name type="synonym">Lingula unguis</name>
    <dbReference type="NCBI Taxonomy" id="7574"/>
    <lineage>
        <taxon>Eukaryota</taxon>
        <taxon>Metazoa</taxon>
        <taxon>Spiralia</taxon>
        <taxon>Lophotrochozoa</taxon>
        <taxon>Brachiopoda</taxon>
        <taxon>Linguliformea</taxon>
        <taxon>Lingulata</taxon>
        <taxon>Lingulida</taxon>
        <taxon>Linguloidea</taxon>
        <taxon>Lingulidae</taxon>
        <taxon>Lingula</taxon>
    </lineage>
</organism>
<evidence type="ECO:0000256" key="13">
    <source>
        <dbReference type="SAM" id="MobiDB-lite"/>
    </source>
</evidence>
<keyword evidence="4" id="KW-0808">Transferase</keyword>
<evidence type="ECO:0000256" key="7">
    <source>
        <dbReference type="ARBA" id="ARBA00022840"/>
    </source>
</evidence>
<evidence type="ECO:0000313" key="15">
    <source>
        <dbReference type="Proteomes" id="UP000085678"/>
    </source>
</evidence>
<dbReference type="KEGG" id="lak:106157181"/>
<dbReference type="FunFam" id="3.30.200.20:FF:000175">
    <property type="entry name" value="Serine/threonine-protein kinase 17B"/>
    <property type="match status" value="1"/>
</dbReference>
<evidence type="ECO:0000256" key="4">
    <source>
        <dbReference type="ARBA" id="ARBA00022679"/>
    </source>
</evidence>
<dbReference type="GO" id="GO:0005634">
    <property type="term" value="C:nucleus"/>
    <property type="evidence" value="ECO:0007669"/>
    <property type="project" value="TreeGrafter"/>
</dbReference>
<keyword evidence="7 11" id="KW-0067">ATP-binding</keyword>
<evidence type="ECO:0000256" key="11">
    <source>
        <dbReference type="PROSITE-ProRule" id="PRU10141"/>
    </source>
</evidence>
<dbReference type="GeneID" id="106157181"/>
<dbReference type="Gene3D" id="3.30.200.20">
    <property type="entry name" value="Phosphorylase Kinase, domain 1"/>
    <property type="match status" value="1"/>
</dbReference>
<evidence type="ECO:0000256" key="2">
    <source>
        <dbReference type="ARBA" id="ARBA00022527"/>
    </source>
</evidence>
<proteinExistence type="inferred from homology"/>
<keyword evidence="3" id="KW-0597">Phosphoprotein</keyword>
<keyword evidence="2 12" id="KW-0723">Serine/threonine-protein kinase</keyword>
<dbReference type="Proteomes" id="UP000085678">
    <property type="component" value="Unplaced"/>
</dbReference>
<dbReference type="AlphaFoldDB" id="A0A1S3HRL9"/>
<feature type="domain" description="Protein kinase" evidence="14">
    <location>
        <begin position="39"/>
        <end position="297"/>
    </location>
</feature>
<evidence type="ECO:0000256" key="6">
    <source>
        <dbReference type="ARBA" id="ARBA00022777"/>
    </source>
</evidence>
<comment type="catalytic activity">
    <reaction evidence="8">
        <text>L-threonyl-[protein] + ATP = O-phospho-L-threonyl-[protein] + ADP + H(+)</text>
        <dbReference type="Rhea" id="RHEA:46608"/>
        <dbReference type="Rhea" id="RHEA-COMP:11060"/>
        <dbReference type="Rhea" id="RHEA-COMP:11605"/>
        <dbReference type="ChEBI" id="CHEBI:15378"/>
        <dbReference type="ChEBI" id="CHEBI:30013"/>
        <dbReference type="ChEBI" id="CHEBI:30616"/>
        <dbReference type="ChEBI" id="CHEBI:61977"/>
        <dbReference type="ChEBI" id="CHEBI:456216"/>
        <dbReference type="EC" id="2.7.11.1"/>
    </reaction>
</comment>
<feature type="compositionally biased region" description="Low complexity" evidence="13">
    <location>
        <begin position="372"/>
        <end position="392"/>
    </location>
</feature>
<dbReference type="FunFam" id="1.10.510.10:FF:000571">
    <property type="entry name" value="Maternal embryonic leucine zipper kinase"/>
    <property type="match status" value="1"/>
</dbReference>
<evidence type="ECO:0000256" key="1">
    <source>
        <dbReference type="ARBA" id="ARBA00012513"/>
    </source>
</evidence>
<evidence type="ECO:0000256" key="5">
    <source>
        <dbReference type="ARBA" id="ARBA00022741"/>
    </source>
</evidence>
<dbReference type="Pfam" id="PF00069">
    <property type="entry name" value="Pkinase"/>
    <property type="match status" value="1"/>
</dbReference>
<dbReference type="PROSITE" id="PS00108">
    <property type="entry name" value="PROTEIN_KINASE_ST"/>
    <property type="match status" value="1"/>
</dbReference>
<dbReference type="SMART" id="SM00220">
    <property type="entry name" value="S_TKc"/>
    <property type="match status" value="1"/>
</dbReference>
<gene>
    <name evidence="16" type="primary">LOC106157181</name>
</gene>
<dbReference type="PANTHER" id="PTHR24342">
    <property type="entry name" value="SERINE/THREONINE-PROTEIN KINASE 17"/>
    <property type="match status" value="1"/>
</dbReference>
<feature type="binding site" evidence="11">
    <location>
        <position position="72"/>
    </location>
    <ligand>
        <name>ATP</name>
        <dbReference type="ChEBI" id="CHEBI:30616"/>
    </ligand>
</feature>
<keyword evidence="15" id="KW-1185">Reference proteome</keyword>
<dbReference type="RefSeq" id="XP_013388196.1">
    <property type="nucleotide sequence ID" value="XM_013532742.2"/>
</dbReference>
<evidence type="ECO:0000313" key="16">
    <source>
        <dbReference type="RefSeq" id="XP_013388196.1"/>
    </source>
</evidence>
<keyword evidence="6" id="KW-0418">Kinase</keyword>
<name>A0A1S3HRL9_LINAN</name>
<dbReference type="InterPro" id="IPR017441">
    <property type="entry name" value="Protein_kinase_ATP_BS"/>
</dbReference>
<feature type="compositionally biased region" description="Basic and acidic residues" evidence="13">
    <location>
        <begin position="322"/>
        <end position="332"/>
    </location>
</feature>
<evidence type="ECO:0000256" key="12">
    <source>
        <dbReference type="RuleBase" id="RU000304"/>
    </source>
</evidence>
<dbReference type="InterPro" id="IPR000719">
    <property type="entry name" value="Prot_kinase_dom"/>
</dbReference>
<dbReference type="GO" id="GO:0004674">
    <property type="term" value="F:protein serine/threonine kinase activity"/>
    <property type="evidence" value="ECO:0007669"/>
    <property type="project" value="UniProtKB-KW"/>
</dbReference>
<dbReference type="SUPFAM" id="SSF56112">
    <property type="entry name" value="Protein kinase-like (PK-like)"/>
    <property type="match status" value="1"/>
</dbReference>
<evidence type="ECO:0000256" key="9">
    <source>
        <dbReference type="ARBA" id="ARBA00048679"/>
    </source>
</evidence>
<dbReference type="GO" id="GO:0035556">
    <property type="term" value="P:intracellular signal transduction"/>
    <property type="evidence" value="ECO:0007669"/>
    <property type="project" value="TreeGrafter"/>
</dbReference>
<protein>
    <recommendedName>
        <fullName evidence="1">non-specific serine/threonine protein kinase</fullName>
        <ecNumber evidence="1">2.7.11.1</ecNumber>
    </recommendedName>
</protein>
<sequence>MNSVELNNILDRLLNLRMMPAGEHKLNCDIRQEPLTERFTIEGEIGRGKFAVVRKIRDNHSGQEYAAKYIRKRRKGKDVRSEILHEVVMLEMALAHPRLIDLKEVYETSHELVLITEYAAGGELFHHIDEEESFKEKEVIHLMRQIMEGLVFLHDRNVVHLDLKPQNILLTNPHPHGDVKLCDFGFARLVNYGEDIRDIIGTPDYVAPEVLSYEPIGTYTDIWSVGVLVYVMLTGCSPFAGEDKQETFLNISQVNLDFPEDLFCDISENAIDFISKCLVRQPGERISARDCLQHSWLKVEVPTSPALLRSPLGSPIGCRRTHPPESPHKKQDLGTPKKFKYNTGESKICPNEEHSSNIYKDENSEPNTDTCNATGSNITSTSNNSNSGSETTQQCTVNNNINKLPELTEEQLVC</sequence>
<feature type="compositionally biased region" description="Basic and acidic residues" evidence="13">
    <location>
        <begin position="350"/>
        <end position="363"/>
    </location>
</feature>
<evidence type="ECO:0000256" key="8">
    <source>
        <dbReference type="ARBA" id="ARBA00047899"/>
    </source>
</evidence>
<dbReference type="OrthoDB" id="504170at2759"/>
<dbReference type="PROSITE" id="PS00107">
    <property type="entry name" value="PROTEIN_KINASE_ATP"/>
    <property type="match status" value="1"/>
</dbReference>
<reference evidence="16" key="1">
    <citation type="submission" date="2025-08" db="UniProtKB">
        <authorList>
            <consortium name="RefSeq"/>
        </authorList>
    </citation>
    <scope>IDENTIFICATION</scope>
    <source>
        <tissue evidence="16">Gonads</tissue>
    </source>
</reference>
<keyword evidence="5 11" id="KW-0547">Nucleotide-binding</keyword>
<evidence type="ECO:0000259" key="14">
    <source>
        <dbReference type="PROSITE" id="PS50011"/>
    </source>
</evidence>
<accession>A0A1S3HRL9</accession>
<evidence type="ECO:0000256" key="3">
    <source>
        <dbReference type="ARBA" id="ARBA00022553"/>
    </source>
</evidence>
<dbReference type="Gene3D" id="1.10.510.10">
    <property type="entry name" value="Transferase(Phosphotransferase) domain 1"/>
    <property type="match status" value="1"/>
</dbReference>
<dbReference type="GO" id="GO:0043065">
    <property type="term" value="P:positive regulation of apoptotic process"/>
    <property type="evidence" value="ECO:0007669"/>
    <property type="project" value="TreeGrafter"/>
</dbReference>